<dbReference type="GO" id="GO:0046872">
    <property type="term" value="F:metal ion binding"/>
    <property type="evidence" value="ECO:0007669"/>
    <property type="project" value="UniProtKB-KW"/>
</dbReference>
<name>A0A8G2F8G3_DESNO</name>
<evidence type="ECO:0000256" key="4">
    <source>
        <dbReference type="ARBA" id="ARBA00022617"/>
    </source>
</evidence>
<keyword evidence="6" id="KW-0249">Electron transport</keyword>
<dbReference type="Pfam" id="PF14537">
    <property type="entry name" value="Cytochrom_c3_2"/>
    <property type="match status" value="1"/>
</dbReference>
<dbReference type="Gene3D" id="1.10.1130.10">
    <property type="entry name" value="Flavocytochrome C3, Chain A"/>
    <property type="match status" value="1"/>
</dbReference>
<feature type="domain" description="Tetrahaem cytochrome" evidence="9">
    <location>
        <begin position="100"/>
        <end position="158"/>
    </location>
</feature>
<keyword evidence="4" id="KW-0349">Heme</keyword>
<dbReference type="InterPro" id="IPR012286">
    <property type="entry name" value="Tetrahaem_cytochrome"/>
</dbReference>
<keyword evidence="7" id="KW-0408">Iron</keyword>
<dbReference type="RefSeq" id="WP_092192788.1">
    <property type="nucleotide sequence ID" value="NZ_FOTO01000008.1"/>
</dbReference>
<dbReference type="SUPFAM" id="SSF48695">
    <property type="entry name" value="Multiheme cytochromes"/>
    <property type="match status" value="1"/>
</dbReference>
<dbReference type="GO" id="GO:0030313">
    <property type="term" value="C:cell envelope"/>
    <property type="evidence" value="ECO:0007669"/>
    <property type="project" value="UniProtKB-SubCell"/>
</dbReference>
<evidence type="ECO:0000313" key="11">
    <source>
        <dbReference type="Proteomes" id="UP000199581"/>
    </source>
</evidence>
<keyword evidence="5" id="KW-0479">Metal-binding</keyword>
<dbReference type="InterPro" id="IPR036280">
    <property type="entry name" value="Multihaem_cyt_sf"/>
</dbReference>
<evidence type="ECO:0000256" key="1">
    <source>
        <dbReference type="ARBA" id="ARBA00001926"/>
    </source>
</evidence>
<proteinExistence type="predicted"/>
<evidence type="ECO:0000256" key="5">
    <source>
        <dbReference type="ARBA" id="ARBA00022723"/>
    </source>
</evidence>
<keyword evidence="8" id="KW-1133">Transmembrane helix</keyword>
<dbReference type="EMBL" id="FOTO01000008">
    <property type="protein sequence ID" value="SFL87592.1"/>
    <property type="molecule type" value="Genomic_DNA"/>
</dbReference>
<evidence type="ECO:0000313" key="10">
    <source>
        <dbReference type="EMBL" id="SFL87592.1"/>
    </source>
</evidence>
<keyword evidence="3" id="KW-0813">Transport</keyword>
<feature type="transmembrane region" description="Helical" evidence="8">
    <location>
        <begin position="187"/>
        <end position="212"/>
    </location>
</feature>
<accession>A0A8G2F8G3</accession>
<protein>
    <recommendedName>
        <fullName evidence="9">Tetrahaem cytochrome domain-containing protein</fullName>
    </recommendedName>
</protein>
<dbReference type="OrthoDB" id="5451788at2"/>
<comment type="caution">
    <text evidence="10">The sequence shown here is derived from an EMBL/GenBank/DDBJ whole genome shotgun (WGS) entry which is preliminary data.</text>
</comment>
<keyword evidence="8" id="KW-0472">Membrane</keyword>
<dbReference type="AlphaFoldDB" id="A0A8G2F8G3"/>
<comment type="cofactor">
    <cofactor evidence="1">
        <name>heme c</name>
        <dbReference type="ChEBI" id="CHEBI:61717"/>
    </cofactor>
</comment>
<gene>
    <name evidence="10" type="ORF">SAMN05421830_10869</name>
</gene>
<dbReference type="Proteomes" id="UP000199581">
    <property type="component" value="Unassembled WGS sequence"/>
</dbReference>
<keyword evidence="11" id="KW-1185">Reference proteome</keyword>
<reference evidence="10 11" key="1">
    <citation type="submission" date="2016-10" db="EMBL/GenBank/DDBJ databases">
        <authorList>
            <person name="Varghese N."/>
            <person name="Submissions S."/>
        </authorList>
    </citation>
    <scope>NUCLEOTIDE SEQUENCE [LARGE SCALE GENOMIC DNA]</scope>
    <source>
        <strain evidence="10 11">DSM 1741</strain>
    </source>
</reference>
<comment type="subcellular location">
    <subcellularLocation>
        <location evidence="2">Cell envelope</location>
    </subcellularLocation>
</comment>
<evidence type="ECO:0000256" key="8">
    <source>
        <dbReference type="SAM" id="Phobius"/>
    </source>
</evidence>
<keyword evidence="8" id="KW-0812">Transmembrane</keyword>
<sequence>MMRLIVQLGLGFLLGLTVWSTAGAQEELSRLTTGRYGELEASNGRYGDHEVIGGRAGSADTQRGPGRPELRYNPAAGARNWQAAYALDAHAGIRNYTPKLPCARCHADHTVNNKHVLRGDVQCRQCHGGEPIAAVNSAKSPLNPVRRHAYVCAKCHQGAGASFATYVIHEPAPMNAATLVTFPELAWAFWIMIGIAAMTFALFLPHTALWGLRELAAKASDKESSP</sequence>
<evidence type="ECO:0000256" key="3">
    <source>
        <dbReference type="ARBA" id="ARBA00022448"/>
    </source>
</evidence>
<evidence type="ECO:0000256" key="2">
    <source>
        <dbReference type="ARBA" id="ARBA00004196"/>
    </source>
</evidence>
<evidence type="ECO:0000256" key="7">
    <source>
        <dbReference type="ARBA" id="ARBA00023004"/>
    </source>
</evidence>
<evidence type="ECO:0000259" key="9">
    <source>
        <dbReference type="Pfam" id="PF14537"/>
    </source>
</evidence>
<evidence type="ECO:0000256" key="6">
    <source>
        <dbReference type="ARBA" id="ARBA00022982"/>
    </source>
</evidence>
<organism evidence="10 11">
    <name type="scientific">Desulfomicrobium norvegicum (strain DSM 1741 / NCIMB 8310)</name>
    <name type="common">Desulfovibrio baculatus (strain Norway 4)</name>
    <name type="synonym">Desulfovibrio desulfuricans (strain Norway 4)</name>
    <dbReference type="NCBI Taxonomy" id="52561"/>
    <lineage>
        <taxon>Bacteria</taxon>
        <taxon>Pseudomonadati</taxon>
        <taxon>Thermodesulfobacteriota</taxon>
        <taxon>Desulfovibrionia</taxon>
        <taxon>Desulfovibrionales</taxon>
        <taxon>Desulfomicrobiaceae</taxon>
        <taxon>Desulfomicrobium</taxon>
    </lineage>
</organism>